<dbReference type="EMBL" id="UGUY01000001">
    <property type="protein sequence ID" value="SUD69822.1"/>
    <property type="molecule type" value="Genomic_DNA"/>
</dbReference>
<evidence type="ECO:0000256" key="4">
    <source>
        <dbReference type="RuleBase" id="RU003719"/>
    </source>
</evidence>
<gene>
    <name evidence="7" type="primary">gyaR_2</name>
    <name evidence="7" type="ORF">NCTC7914_03970</name>
</gene>
<dbReference type="SUPFAM" id="SSF51735">
    <property type="entry name" value="NAD(P)-binding Rossmann-fold domains"/>
    <property type="match status" value="1"/>
</dbReference>
<name>A0A379KP50_PSEPU</name>
<evidence type="ECO:0000256" key="2">
    <source>
        <dbReference type="ARBA" id="ARBA00023002"/>
    </source>
</evidence>
<sequence length="347" mass="37622">MSTERKKIVRFDVWYHPVMAQILEASPDVVLQTVARDQPPAVILQALRNCQVYQVPSARDELPRQWCVTEALLRQLPDLLCVSTNGAGFDTVDVEACTQAGVLVVNQSGANAQSVAEATVGLMLDCARRISESDRRLRRDRGFSREDLMGSELCGKSLGLIGIGEIGTRVARIAQALGMQVLAHDPLLSAEQIGQRGASSCGLQSLLQHSDVVSLHCPRLASTLNLMNASAFAAMRKGAVFINTARGGLHDEVALYDALACGHLGAAGIDVWDQEPPALNHPLLGLENVVGLYHTAGVTREARERMGAWAAEQILQLLRGEPGPRMVNPQAFGVFRQRLQANNHRDT</sequence>
<keyword evidence="2 4" id="KW-0560">Oxidoreductase</keyword>
<dbReference type="EC" id="1.1.1.95" evidence="7"/>
<dbReference type="RefSeq" id="WP_115274883.1">
    <property type="nucleotide sequence ID" value="NZ_UGUY01000001.1"/>
</dbReference>
<dbReference type="InterPro" id="IPR029753">
    <property type="entry name" value="D-isomer_DH_CS"/>
</dbReference>
<dbReference type="Proteomes" id="UP000254602">
    <property type="component" value="Unassembled WGS sequence"/>
</dbReference>
<accession>A0A379KP50</accession>
<dbReference type="InterPro" id="IPR036291">
    <property type="entry name" value="NAD(P)-bd_dom_sf"/>
</dbReference>
<feature type="domain" description="D-isomer specific 2-hydroxyacid dehydrogenase catalytic" evidence="5">
    <location>
        <begin position="16"/>
        <end position="328"/>
    </location>
</feature>
<dbReference type="FunFam" id="3.40.50.720:FF:000203">
    <property type="entry name" value="D-3-phosphoglycerate dehydrogenase (SerA)"/>
    <property type="match status" value="1"/>
</dbReference>
<evidence type="ECO:0000256" key="1">
    <source>
        <dbReference type="ARBA" id="ARBA00005854"/>
    </source>
</evidence>
<reference evidence="7 8" key="1">
    <citation type="submission" date="2018-06" db="EMBL/GenBank/DDBJ databases">
        <authorList>
            <consortium name="Pathogen Informatics"/>
            <person name="Doyle S."/>
        </authorList>
    </citation>
    <scope>NUCLEOTIDE SEQUENCE [LARGE SCALE GENOMIC DNA]</scope>
    <source>
        <strain evidence="7 8">NCTC7914</strain>
    </source>
</reference>
<dbReference type="CDD" id="cd12173">
    <property type="entry name" value="PGDH_4"/>
    <property type="match status" value="1"/>
</dbReference>
<comment type="similarity">
    <text evidence="1 4">Belongs to the D-isomer specific 2-hydroxyacid dehydrogenase family.</text>
</comment>
<organism evidence="7 8">
    <name type="scientific">Pseudomonas putida</name>
    <name type="common">Arthrobacter siderocapsulatus</name>
    <dbReference type="NCBI Taxonomy" id="303"/>
    <lineage>
        <taxon>Bacteria</taxon>
        <taxon>Pseudomonadati</taxon>
        <taxon>Pseudomonadota</taxon>
        <taxon>Gammaproteobacteria</taxon>
        <taxon>Pseudomonadales</taxon>
        <taxon>Pseudomonadaceae</taxon>
        <taxon>Pseudomonas</taxon>
    </lineage>
</organism>
<dbReference type="PROSITE" id="PS00670">
    <property type="entry name" value="D_2_HYDROXYACID_DH_2"/>
    <property type="match status" value="1"/>
</dbReference>
<evidence type="ECO:0000259" key="6">
    <source>
        <dbReference type="Pfam" id="PF02826"/>
    </source>
</evidence>
<evidence type="ECO:0000313" key="7">
    <source>
        <dbReference type="EMBL" id="SUD69822.1"/>
    </source>
</evidence>
<dbReference type="AlphaFoldDB" id="A0A379KP50"/>
<dbReference type="Pfam" id="PF00389">
    <property type="entry name" value="2-Hacid_dh"/>
    <property type="match status" value="1"/>
</dbReference>
<dbReference type="InterPro" id="IPR050857">
    <property type="entry name" value="D-2-hydroxyacid_DH"/>
</dbReference>
<keyword evidence="3" id="KW-0520">NAD</keyword>
<dbReference type="SUPFAM" id="SSF52283">
    <property type="entry name" value="Formate/glycerate dehydrogenase catalytic domain-like"/>
    <property type="match status" value="1"/>
</dbReference>
<proteinExistence type="inferred from homology"/>
<dbReference type="InterPro" id="IPR006140">
    <property type="entry name" value="D-isomer_DH_NAD-bd"/>
</dbReference>
<dbReference type="PANTHER" id="PTHR42789">
    <property type="entry name" value="D-ISOMER SPECIFIC 2-HYDROXYACID DEHYDROGENASE FAMILY PROTEIN (AFU_ORTHOLOGUE AFUA_6G10090)"/>
    <property type="match status" value="1"/>
</dbReference>
<dbReference type="PANTHER" id="PTHR42789:SF1">
    <property type="entry name" value="D-ISOMER SPECIFIC 2-HYDROXYACID DEHYDROGENASE FAMILY PROTEIN (AFU_ORTHOLOGUE AFUA_6G10090)"/>
    <property type="match status" value="1"/>
</dbReference>
<dbReference type="GO" id="GO:0051287">
    <property type="term" value="F:NAD binding"/>
    <property type="evidence" value="ECO:0007669"/>
    <property type="project" value="InterPro"/>
</dbReference>
<feature type="domain" description="D-isomer specific 2-hydroxyacid dehydrogenase NAD-binding" evidence="6">
    <location>
        <begin position="120"/>
        <end position="296"/>
    </location>
</feature>
<dbReference type="Gene3D" id="3.40.50.720">
    <property type="entry name" value="NAD(P)-binding Rossmann-like Domain"/>
    <property type="match status" value="2"/>
</dbReference>
<dbReference type="InterPro" id="IPR006139">
    <property type="entry name" value="D-isomer_2_OHA_DH_cat_dom"/>
</dbReference>
<evidence type="ECO:0000313" key="8">
    <source>
        <dbReference type="Proteomes" id="UP000254602"/>
    </source>
</evidence>
<dbReference type="Pfam" id="PF02826">
    <property type="entry name" value="2-Hacid_dh_C"/>
    <property type="match status" value="1"/>
</dbReference>
<dbReference type="GO" id="GO:0004617">
    <property type="term" value="F:phosphoglycerate dehydrogenase activity"/>
    <property type="evidence" value="ECO:0007669"/>
    <property type="project" value="UniProtKB-EC"/>
</dbReference>
<protein>
    <submittedName>
        <fullName evidence="7">Glyoxylate reductase</fullName>
        <ecNumber evidence="7">1.1.1.95</ecNumber>
    </submittedName>
</protein>
<evidence type="ECO:0000259" key="5">
    <source>
        <dbReference type="Pfam" id="PF00389"/>
    </source>
</evidence>
<evidence type="ECO:0000256" key="3">
    <source>
        <dbReference type="ARBA" id="ARBA00023027"/>
    </source>
</evidence>